<evidence type="ECO:0000256" key="2">
    <source>
        <dbReference type="ARBA" id="ARBA00010607"/>
    </source>
</evidence>
<sequence length="464" mass="50897">MRSCVSSFFLLVLLLLFSTIVYFTHAARFDIKNNCPYTVWAAATPGGGKKLNTYDVWAIDMKPGTNGRIWARTGCSFNEAGIGTCETGDCGGVLECEGSGGQPPNTLAEFSLDTANKDFFDISLVDGFNVPIDFSSTSAPCTRSIECVADINNECTAELKVKTGSVGCNNPCTVFQTDEYCCTSGPDNCKPTNFSRFFKTRCPDAYVYSYDDRRSSTFTCPTGTNYSVVFCPDIKQKGSVTRFNITNNCPFTVWAAIVPGGGWQLESGQTRSHDMSSDKEGRIWARTGCIFNSTGHGRCDSGDCDGLLECQVNGRAPNTLAEFKLRQNFFNISLVEGFNVPMEFSPTSEQCYQGIKCAADINKQCPMELRDPGGCNNPCTVFNNDQFCCKSSNCGSTSYSQFFKSLCPDAYTYPLDDDSTSTFSCPGRTNYKKVLVNYSALLVLEIPFVTTRIMSTLDDDISFI</sequence>
<comment type="caution">
    <text evidence="6">The sequence shown here is derived from an EMBL/GenBank/DDBJ whole genome shotgun (WGS) entry which is preliminary data.</text>
</comment>
<dbReference type="SMART" id="SM00205">
    <property type="entry name" value="THN"/>
    <property type="match status" value="2"/>
</dbReference>
<dbReference type="PROSITE" id="PS00316">
    <property type="entry name" value="THAUMATIN_1"/>
    <property type="match status" value="1"/>
</dbReference>
<reference evidence="6 7" key="1">
    <citation type="journal article" date="2020" name="bioRxiv">
        <title>Sequence and annotation of 42 cannabis genomes reveals extensive copy number variation in cannabinoid synthesis and pathogen resistance genes.</title>
        <authorList>
            <person name="Mckernan K.J."/>
            <person name="Helbert Y."/>
            <person name="Kane L.T."/>
            <person name="Ebling H."/>
            <person name="Zhang L."/>
            <person name="Liu B."/>
            <person name="Eaton Z."/>
            <person name="Mclaughlin S."/>
            <person name="Kingan S."/>
            <person name="Baybayan P."/>
            <person name="Concepcion G."/>
            <person name="Jordan M."/>
            <person name="Riva A."/>
            <person name="Barbazuk W."/>
            <person name="Harkins T."/>
        </authorList>
    </citation>
    <scope>NUCLEOTIDE SEQUENCE [LARGE SCALE GENOMIC DNA]</scope>
    <source>
        <strain evidence="7">cv. Jamaican Lion 4</strain>
        <tissue evidence="6">Leaf</tissue>
    </source>
</reference>
<keyword evidence="7" id="KW-1185">Reference proteome</keyword>
<evidence type="ECO:0000256" key="3">
    <source>
        <dbReference type="ARBA" id="ARBA00022525"/>
    </source>
</evidence>
<dbReference type="InterPro" id="IPR037176">
    <property type="entry name" value="Osmotin/thaumatin-like_sf"/>
</dbReference>
<gene>
    <name evidence="6" type="ORF">G4B88_014349</name>
</gene>
<protein>
    <recommendedName>
        <fullName evidence="8">Thaumatin-like protein</fullName>
    </recommendedName>
</protein>
<dbReference type="PANTHER" id="PTHR31048">
    <property type="entry name" value="OS03G0233200 PROTEIN"/>
    <property type="match status" value="1"/>
</dbReference>
<organism evidence="6 7">
    <name type="scientific">Cannabis sativa</name>
    <name type="common">Hemp</name>
    <name type="synonym">Marijuana</name>
    <dbReference type="NCBI Taxonomy" id="3483"/>
    <lineage>
        <taxon>Eukaryota</taxon>
        <taxon>Viridiplantae</taxon>
        <taxon>Streptophyta</taxon>
        <taxon>Embryophyta</taxon>
        <taxon>Tracheophyta</taxon>
        <taxon>Spermatophyta</taxon>
        <taxon>Magnoliopsida</taxon>
        <taxon>eudicotyledons</taxon>
        <taxon>Gunneridae</taxon>
        <taxon>Pentapetalae</taxon>
        <taxon>rosids</taxon>
        <taxon>fabids</taxon>
        <taxon>Rosales</taxon>
        <taxon>Cannabaceae</taxon>
        <taxon>Cannabis</taxon>
    </lineage>
</organism>
<dbReference type="Pfam" id="PF00314">
    <property type="entry name" value="Thaumatin"/>
    <property type="match status" value="2"/>
</dbReference>
<evidence type="ECO:0000313" key="6">
    <source>
        <dbReference type="EMBL" id="KAF4403893.1"/>
    </source>
</evidence>
<dbReference type="FunFam" id="2.60.110.10:FF:000003">
    <property type="entry name" value="Thaumatin I"/>
    <property type="match status" value="2"/>
</dbReference>
<dbReference type="Gene3D" id="2.60.110.10">
    <property type="entry name" value="Thaumatin"/>
    <property type="match status" value="2"/>
</dbReference>
<dbReference type="PROSITE" id="PS51367">
    <property type="entry name" value="THAUMATIN_2"/>
    <property type="match status" value="2"/>
</dbReference>
<dbReference type="PRINTS" id="PR00347">
    <property type="entry name" value="THAUMATIN"/>
</dbReference>
<dbReference type="GO" id="GO:0005576">
    <property type="term" value="C:extracellular region"/>
    <property type="evidence" value="ECO:0007669"/>
    <property type="project" value="UniProtKB-SubCell"/>
</dbReference>
<comment type="subcellular location">
    <subcellularLocation>
        <location evidence="1">Secreted</location>
    </subcellularLocation>
</comment>
<dbReference type="InterPro" id="IPR017949">
    <property type="entry name" value="Thaumatin_CS"/>
</dbReference>
<dbReference type="AlphaFoldDB" id="A0A7J6I8L3"/>
<accession>A0A7J6I8L3</accession>
<evidence type="ECO:0000256" key="4">
    <source>
        <dbReference type="ARBA" id="ARBA00023157"/>
    </source>
</evidence>
<proteinExistence type="inferred from homology"/>
<name>A0A7J6I8L3_CANSA</name>
<keyword evidence="3" id="KW-0964">Secreted</keyword>
<evidence type="ECO:0008006" key="8">
    <source>
        <dbReference type="Google" id="ProtNLM"/>
    </source>
</evidence>
<dbReference type="InterPro" id="IPR001938">
    <property type="entry name" value="Thaumatin"/>
</dbReference>
<evidence type="ECO:0000256" key="5">
    <source>
        <dbReference type="SAM" id="SignalP"/>
    </source>
</evidence>
<keyword evidence="5" id="KW-0732">Signal</keyword>
<dbReference type="Proteomes" id="UP000583929">
    <property type="component" value="Unassembled WGS sequence"/>
</dbReference>
<evidence type="ECO:0000256" key="1">
    <source>
        <dbReference type="ARBA" id="ARBA00004613"/>
    </source>
</evidence>
<comment type="similarity">
    <text evidence="2">Belongs to the thaumatin family.</text>
</comment>
<feature type="signal peptide" evidence="5">
    <location>
        <begin position="1"/>
        <end position="26"/>
    </location>
</feature>
<dbReference type="SUPFAM" id="SSF49870">
    <property type="entry name" value="Osmotin, thaumatin-like protein"/>
    <property type="match status" value="2"/>
</dbReference>
<evidence type="ECO:0000313" key="7">
    <source>
        <dbReference type="Proteomes" id="UP000583929"/>
    </source>
</evidence>
<feature type="chain" id="PRO_5029873502" description="Thaumatin-like protein" evidence="5">
    <location>
        <begin position="27"/>
        <end position="464"/>
    </location>
</feature>
<dbReference type="EMBL" id="JAATIQ010000002">
    <property type="protein sequence ID" value="KAF4403893.1"/>
    <property type="molecule type" value="Genomic_DNA"/>
</dbReference>
<keyword evidence="4" id="KW-1015">Disulfide bond</keyword>